<protein>
    <submittedName>
        <fullName evidence="2">Uncharacterized protein</fullName>
    </submittedName>
</protein>
<dbReference type="Proteomes" id="UP000292564">
    <property type="component" value="Unassembled WGS sequence"/>
</dbReference>
<evidence type="ECO:0000313" key="2">
    <source>
        <dbReference type="EMBL" id="RZU53152.1"/>
    </source>
</evidence>
<dbReference type="EMBL" id="SHKY01000001">
    <property type="protein sequence ID" value="RZU53152.1"/>
    <property type="molecule type" value="Genomic_DNA"/>
</dbReference>
<evidence type="ECO:0000313" key="3">
    <source>
        <dbReference type="Proteomes" id="UP000292564"/>
    </source>
</evidence>
<comment type="caution">
    <text evidence="2">The sequence shown here is derived from an EMBL/GenBank/DDBJ whole genome shotgun (WGS) entry which is preliminary data.</text>
</comment>
<organism evidence="2 3">
    <name type="scientific">Krasilnikovia cinnamomea</name>
    <dbReference type="NCBI Taxonomy" id="349313"/>
    <lineage>
        <taxon>Bacteria</taxon>
        <taxon>Bacillati</taxon>
        <taxon>Actinomycetota</taxon>
        <taxon>Actinomycetes</taxon>
        <taxon>Micromonosporales</taxon>
        <taxon>Micromonosporaceae</taxon>
        <taxon>Krasilnikovia</taxon>
    </lineage>
</organism>
<evidence type="ECO:0000256" key="1">
    <source>
        <dbReference type="SAM" id="MobiDB-lite"/>
    </source>
</evidence>
<accession>A0A4Q7ZPX8</accession>
<keyword evidence="3" id="KW-1185">Reference proteome</keyword>
<dbReference type="AlphaFoldDB" id="A0A4Q7ZPX8"/>
<name>A0A4Q7ZPX8_9ACTN</name>
<reference evidence="2 3" key="1">
    <citation type="submission" date="2019-02" db="EMBL/GenBank/DDBJ databases">
        <title>Sequencing the genomes of 1000 actinobacteria strains.</title>
        <authorList>
            <person name="Klenk H.-P."/>
        </authorList>
    </citation>
    <scope>NUCLEOTIDE SEQUENCE [LARGE SCALE GENOMIC DNA]</scope>
    <source>
        <strain evidence="2 3">DSM 45162</strain>
    </source>
</reference>
<proteinExistence type="predicted"/>
<sequence length="86" mass="9485">MCVTAAGNDAAVTNAPDGFTYRLRKNGDVEMLHHGRPAGVLRGATAARFLVDVENEDPQELMARLTGNYRHGNERTAKNHPRNRGR</sequence>
<feature type="region of interest" description="Disordered" evidence="1">
    <location>
        <begin position="66"/>
        <end position="86"/>
    </location>
</feature>
<gene>
    <name evidence="2" type="ORF">EV385_5038</name>
</gene>